<comment type="similarity">
    <text evidence="2 12">Belongs to the amiloride-sensitive sodium channel (TC 1.A.6) family.</text>
</comment>
<sequence length="130" mass="15500">MRDSWIRYNTNPTVITVQKDYRFWYLQFPSSTFCYVDPVDTEFAKDYVQRKWKVSSGEKFDYYMDFVKKVANITYENIDSIAPFVNNTELINVNIIDLVLKVLLNTYMLNLVLEPQYSALTIKISLFNQY</sequence>
<reference evidence="14" key="1">
    <citation type="submission" date="2010-06" db="EMBL/GenBank/DDBJ databases">
        <authorList>
            <person name="Jiang H."/>
            <person name="Abraham K."/>
            <person name="Ali S."/>
            <person name="Alsbrooks S.L."/>
            <person name="Anim B.N."/>
            <person name="Anosike U.S."/>
            <person name="Attaway T."/>
            <person name="Bandaranaike D.P."/>
            <person name="Battles P.K."/>
            <person name="Bell S.N."/>
            <person name="Bell A.V."/>
            <person name="Beltran B."/>
            <person name="Bickham C."/>
            <person name="Bustamante Y."/>
            <person name="Caleb T."/>
            <person name="Canada A."/>
            <person name="Cardenas V."/>
            <person name="Carter K."/>
            <person name="Chacko J."/>
            <person name="Chandrabose M.N."/>
            <person name="Chavez D."/>
            <person name="Chavez A."/>
            <person name="Chen L."/>
            <person name="Chu H.-S."/>
            <person name="Claassen K.J."/>
            <person name="Cockrell R."/>
            <person name="Collins M."/>
            <person name="Cooper J.A."/>
            <person name="Cree A."/>
            <person name="Curry S.M."/>
            <person name="Da Y."/>
            <person name="Dao M.D."/>
            <person name="Das B."/>
            <person name="Davila M.-L."/>
            <person name="Davy-Carroll L."/>
            <person name="Denson S."/>
            <person name="Dinh H."/>
            <person name="Ebong V.E."/>
            <person name="Edwards J.R."/>
            <person name="Egan A."/>
            <person name="El-Daye J."/>
            <person name="Escobedo L."/>
            <person name="Fernandez S."/>
            <person name="Fernando P.R."/>
            <person name="Flagg N."/>
            <person name="Forbes L.D."/>
            <person name="Fowler R.G."/>
            <person name="Fu Q."/>
            <person name="Gabisi R.A."/>
            <person name="Ganer J."/>
            <person name="Garbino Pronczuk A."/>
            <person name="Garcia R.M."/>
            <person name="Garner T."/>
            <person name="Garrett T.E."/>
            <person name="Gonzalez D.A."/>
            <person name="Hamid H."/>
            <person name="Hawkins E.S."/>
            <person name="Hirani K."/>
            <person name="Hogues M.E."/>
            <person name="Hollins B."/>
            <person name="Hsiao C.-H."/>
            <person name="Jabil R."/>
            <person name="James M.L."/>
            <person name="Jhangiani S.N."/>
            <person name="Johnson B."/>
            <person name="Johnson Q."/>
            <person name="Joshi V."/>
            <person name="Kalu J.B."/>
            <person name="Kam C."/>
            <person name="Kashfia A."/>
            <person name="Keebler J."/>
            <person name="Kisamo H."/>
            <person name="Kovar C.L."/>
            <person name="Lago L.A."/>
            <person name="Lai C.-Y."/>
            <person name="Laidlaw J."/>
            <person name="Lara F."/>
            <person name="Le T.-K."/>
            <person name="Lee S.L."/>
            <person name="Legall F.H."/>
            <person name="Lemon S.J."/>
            <person name="Lewis L.R."/>
            <person name="Li B."/>
            <person name="Liu Y."/>
            <person name="Liu Y.-S."/>
            <person name="Lopez J."/>
            <person name="Lozado R.J."/>
            <person name="Lu J."/>
            <person name="Madu R.C."/>
            <person name="Maheshwari M."/>
            <person name="Maheshwari R."/>
            <person name="Malloy K."/>
            <person name="Martinez E."/>
            <person name="Mathew T."/>
            <person name="Mercado I.C."/>
            <person name="Mercado C."/>
            <person name="Meyer B."/>
            <person name="Montgomery K."/>
            <person name="Morgan M.B."/>
            <person name="Munidasa M."/>
            <person name="Nazareth L.V."/>
            <person name="Nelson J."/>
            <person name="Ng B.M."/>
            <person name="Nguyen N.B."/>
            <person name="Nguyen P.Q."/>
            <person name="Nguyen T."/>
            <person name="Obregon M."/>
            <person name="Okwuonu G.O."/>
            <person name="Onwere C.G."/>
            <person name="Orozco G."/>
            <person name="Parra A."/>
            <person name="Patel S."/>
            <person name="Patil S."/>
            <person name="Perez A."/>
            <person name="Perez Y."/>
            <person name="Pham C."/>
            <person name="Primus E.L."/>
            <person name="Pu L.-L."/>
            <person name="Puazo M."/>
            <person name="Qin X."/>
            <person name="Quiroz J.B."/>
            <person name="Reese J."/>
            <person name="Richards S."/>
            <person name="Rives C.M."/>
            <person name="Robberts R."/>
            <person name="Ruiz S.J."/>
            <person name="Ruiz M.J."/>
            <person name="Santibanez J."/>
            <person name="Schneider B.W."/>
            <person name="Sisson I."/>
            <person name="Smith M."/>
            <person name="Sodergren E."/>
            <person name="Song X.-Z."/>
            <person name="Song B.B."/>
            <person name="Summersgill H."/>
            <person name="Thelus R."/>
            <person name="Thornton R.D."/>
            <person name="Trejos Z.Y."/>
            <person name="Usmani K."/>
            <person name="Vattathil S."/>
            <person name="Villasana D."/>
            <person name="Walker D.L."/>
            <person name="Wang S."/>
            <person name="Wang K."/>
            <person name="White C.S."/>
            <person name="Williams A.C."/>
            <person name="Williamson J."/>
            <person name="Wilson K."/>
            <person name="Woghiren I.O."/>
            <person name="Woodworth J.R."/>
            <person name="Worley K.C."/>
            <person name="Wright R.A."/>
            <person name="Wu W."/>
            <person name="Young L."/>
            <person name="Zhang L."/>
            <person name="Zhang J."/>
            <person name="Zhu Y."/>
            <person name="Muzny D.M."/>
            <person name="Weinstock G."/>
            <person name="Gibbs R.A."/>
        </authorList>
    </citation>
    <scope>NUCLEOTIDE SEQUENCE [LARGE SCALE GENOMIC DNA]</scope>
    <source>
        <strain evidence="14">LSR1</strain>
    </source>
</reference>
<keyword evidence="10 12" id="KW-0739">Sodium transport</keyword>
<dbReference type="RefSeq" id="XP_029345153.1">
    <property type="nucleotide sequence ID" value="XM_029489293.1"/>
</dbReference>
<evidence type="ECO:0000256" key="11">
    <source>
        <dbReference type="ARBA" id="ARBA00023303"/>
    </source>
</evidence>
<dbReference type="GO" id="GO:0005272">
    <property type="term" value="F:sodium channel activity"/>
    <property type="evidence" value="ECO:0007669"/>
    <property type="project" value="UniProtKB-KW"/>
</dbReference>
<evidence type="ECO:0000256" key="3">
    <source>
        <dbReference type="ARBA" id="ARBA00022448"/>
    </source>
</evidence>
<evidence type="ECO:0000256" key="4">
    <source>
        <dbReference type="ARBA" id="ARBA00022461"/>
    </source>
</evidence>
<keyword evidence="11 12" id="KW-0407">Ion channel</keyword>
<evidence type="ECO:0000256" key="10">
    <source>
        <dbReference type="ARBA" id="ARBA00023201"/>
    </source>
</evidence>
<dbReference type="AlphaFoldDB" id="A0A8R2JR72"/>
<keyword evidence="8 12" id="KW-0406">Ion transport</keyword>
<dbReference type="GO" id="GO:0016020">
    <property type="term" value="C:membrane"/>
    <property type="evidence" value="ECO:0007669"/>
    <property type="project" value="UniProtKB-SubCell"/>
</dbReference>
<evidence type="ECO:0000256" key="2">
    <source>
        <dbReference type="ARBA" id="ARBA00007193"/>
    </source>
</evidence>
<dbReference type="OrthoDB" id="6628406at2759"/>
<dbReference type="InterPro" id="IPR001873">
    <property type="entry name" value="ENaC"/>
</dbReference>
<evidence type="ECO:0000313" key="13">
    <source>
        <dbReference type="EnsemblMetazoa" id="XP_029345153.1"/>
    </source>
</evidence>
<keyword evidence="3 12" id="KW-0813">Transport</keyword>
<evidence type="ECO:0000256" key="8">
    <source>
        <dbReference type="ARBA" id="ARBA00023065"/>
    </source>
</evidence>
<dbReference type="Pfam" id="PF00858">
    <property type="entry name" value="ASC"/>
    <property type="match status" value="1"/>
</dbReference>
<comment type="subcellular location">
    <subcellularLocation>
        <location evidence="1">Membrane</location>
        <topology evidence="1">Multi-pass membrane protein</topology>
    </subcellularLocation>
</comment>
<dbReference type="KEGG" id="api:100575451"/>
<name>A0A8R2JR72_ACYPI</name>
<evidence type="ECO:0000313" key="14">
    <source>
        <dbReference type="Proteomes" id="UP000007819"/>
    </source>
</evidence>
<evidence type="ECO:0000256" key="5">
    <source>
        <dbReference type="ARBA" id="ARBA00022692"/>
    </source>
</evidence>
<dbReference type="EnsemblMetazoa" id="XM_029489293.1">
    <property type="protein sequence ID" value="XP_029345153.1"/>
    <property type="gene ID" value="LOC100575451"/>
</dbReference>
<keyword evidence="9" id="KW-0472">Membrane</keyword>
<evidence type="ECO:0000256" key="1">
    <source>
        <dbReference type="ARBA" id="ARBA00004141"/>
    </source>
</evidence>
<dbReference type="Proteomes" id="UP000007819">
    <property type="component" value="Chromosome A2"/>
</dbReference>
<proteinExistence type="inferred from homology"/>
<keyword evidence="6" id="KW-1133">Transmembrane helix</keyword>
<reference evidence="13" key="2">
    <citation type="submission" date="2022-06" db="UniProtKB">
        <authorList>
            <consortium name="EnsemblMetazoa"/>
        </authorList>
    </citation>
    <scope>IDENTIFICATION</scope>
</reference>
<keyword evidence="7" id="KW-0915">Sodium</keyword>
<dbReference type="GeneID" id="100575451"/>
<organism evidence="13 14">
    <name type="scientific">Acyrthosiphon pisum</name>
    <name type="common">Pea aphid</name>
    <dbReference type="NCBI Taxonomy" id="7029"/>
    <lineage>
        <taxon>Eukaryota</taxon>
        <taxon>Metazoa</taxon>
        <taxon>Ecdysozoa</taxon>
        <taxon>Arthropoda</taxon>
        <taxon>Hexapoda</taxon>
        <taxon>Insecta</taxon>
        <taxon>Pterygota</taxon>
        <taxon>Neoptera</taxon>
        <taxon>Paraneoptera</taxon>
        <taxon>Hemiptera</taxon>
        <taxon>Sternorrhyncha</taxon>
        <taxon>Aphidomorpha</taxon>
        <taxon>Aphidoidea</taxon>
        <taxon>Aphididae</taxon>
        <taxon>Macrosiphini</taxon>
        <taxon>Acyrthosiphon</taxon>
    </lineage>
</organism>
<accession>A0A8R2JR72</accession>
<evidence type="ECO:0000256" key="12">
    <source>
        <dbReference type="RuleBase" id="RU000679"/>
    </source>
</evidence>
<evidence type="ECO:0000256" key="7">
    <source>
        <dbReference type="ARBA" id="ARBA00023053"/>
    </source>
</evidence>
<protein>
    <submittedName>
        <fullName evidence="13">Uncharacterized protein</fullName>
    </submittedName>
</protein>
<evidence type="ECO:0000256" key="9">
    <source>
        <dbReference type="ARBA" id="ARBA00023136"/>
    </source>
</evidence>
<keyword evidence="5 12" id="KW-0812">Transmembrane</keyword>
<keyword evidence="14" id="KW-1185">Reference proteome</keyword>
<evidence type="ECO:0000256" key="6">
    <source>
        <dbReference type="ARBA" id="ARBA00022989"/>
    </source>
</evidence>
<keyword evidence="4 12" id="KW-0894">Sodium channel</keyword>